<dbReference type="OrthoDB" id="9900537at2759"/>
<dbReference type="Gene3D" id="2.40.70.10">
    <property type="entry name" value="Acid Proteases"/>
    <property type="match status" value="1"/>
</dbReference>
<gene>
    <name evidence="5" type="ORF">HGM15179_021698</name>
</gene>
<dbReference type="InterPro" id="IPR021109">
    <property type="entry name" value="Peptidase_aspartic_dom_sf"/>
</dbReference>
<dbReference type="PANTHER" id="PTHR19422">
    <property type="entry name" value="GAG RETROVIRAL POLYPROTEIN"/>
    <property type="match status" value="1"/>
</dbReference>
<organism evidence="5 6">
    <name type="scientific">Zosterops borbonicus</name>
    <dbReference type="NCBI Taxonomy" id="364589"/>
    <lineage>
        <taxon>Eukaryota</taxon>
        <taxon>Metazoa</taxon>
        <taxon>Chordata</taxon>
        <taxon>Craniata</taxon>
        <taxon>Vertebrata</taxon>
        <taxon>Euteleostomi</taxon>
        <taxon>Archelosauria</taxon>
        <taxon>Archosauria</taxon>
        <taxon>Dinosauria</taxon>
        <taxon>Saurischia</taxon>
        <taxon>Theropoda</taxon>
        <taxon>Coelurosauria</taxon>
        <taxon>Aves</taxon>
        <taxon>Neognathae</taxon>
        <taxon>Neoaves</taxon>
        <taxon>Telluraves</taxon>
        <taxon>Australaves</taxon>
        <taxon>Passeriformes</taxon>
        <taxon>Sylvioidea</taxon>
        <taxon>Zosteropidae</taxon>
        <taxon>Zosterops</taxon>
    </lineage>
</organism>
<evidence type="ECO:0000313" key="5">
    <source>
        <dbReference type="EMBL" id="TRZ05410.1"/>
    </source>
</evidence>
<evidence type="ECO:0000313" key="6">
    <source>
        <dbReference type="Proteomes" id="UP000796761"/>
    </source>
</evidence>
<accession>A0A8K1FWX2</accession>
<reference evidence="5" key="1">
    <citation type="submission" date="2019-04" db="EMBL/GenBank/DDBJ databases">
        <title>Genome assembly of Zosterops borbonicus 15179.</title>
        <authorList>
            <person name="Leroy T."/>
            <person name="Anselmetti Y."/>
            <person name="Tilak M.-K."/>
            <person name="Nabholz B."/>
        </authorList>
    </citation>
    <scope>NUCLEOTIDE SEQUENCE</scope>
    <source>
        <strain evidence="5">HGM_15179</strain>
        <tissue evidence="5">Muscle</tissue>
    </source>
</reference>
<protein>
    <recommendedName>
        <fullName evidence="4">Peptidase A2 domain-containing protein</fullName>
    </recommendedName>
</protein>
<dbReference type="GO" id="GO:0006508">
    <property type="term" value="P:proteolysis"/>
    <property type="evidence" value="ECO:0007669"/>
    <property type="project" value="UniProtKB-KW"/>
</dbReference>
<dbReference type="EMBL" id="SWJQ01004383">
    <property type="protein sequence ID" value="TRZ05410.1"/>
    <property type="molecule type" value="Genomic_DNA"/>
</dbReference>
<dbReference type="InterPro" id="IPR018061">
    <property type="entry name" value="Retropepsins"/>
</dbReference>
<keyword evidence="2" id="KW-0064">Aspartyl protease</keyword>
<dbReference type="PROSITE" id="PS00141">
    <property type="entry name" value="ASP_PROTEASE"/>
    <property type="match status" value="1"/>
</dbReference>
<dbReference type="Pfam" id="PF00077">
    <property type="entry name" value="RVP"/>
    <property type="match status" value="1"/>
</dbReference>
<evidence type="ECO:0000256" key="3">
    <source>
        <dbReference type="ARBA" id="ARBA00022801"/>
    </source>
</evidence>
<proteinExistence type="predicted"/>
<dbReference type="PROSITE" id="PS50175">
    <property type="entry name" value="ASP_PROT_RETROV"/>
    <property type="match status" value="1"/>
</dbReference>
<dbReference type="InterPro" id="IPR001969">
    <property type="entry name" value="Aspartic_peptidase_AS"/>
</dbReference>
<keyword evidence="1" id="KW-0645">Protease</keyword>
<dbReference type="GO" id="GO:0004190">
    <property type="term" value="F:aspartic-type endopeptidase activity"/>
    <property type="evidence" value="ECO:0007669"/>
    <property type="project" value="UniProtKB-KW"/>
</dbReference>
<dbReference type="SUPFAM" id="SSF50630">
    <property type="entry name" value="Acid proteases"/>
    <property type="match status" value="1"/>
</dbReference>
<dbReference type="PANTHER" id="PTHR19422:SF123">
    <property type="entry name" value="RT1 CLASS I, LOCUS CE15"/>
    <property type="match status" value="1"/>
</dbReference>
<dbReference type="InterPro" id="IPR051592">
    <property type="entry name" value="HERV-K_Pro_peptidase_A2"/>
</dbReference>
<evidence type="ECO:0000256" key="2">
    <source>
        <dbReference type="ARBA" id="ARBA00022750"/>
    </source>
</evidence>
<evidence type="ECO:0000256" key="1">
    <source>
        <dbReference type="ARBA" id="ARBA00022670"/>
    </source>
</evidence>
<dbReference type="InterPro" id="IPR001995">
    <property type="entry name" value="Peptidase_A2_cat"/>
</dbReference>
<name>A0A8K1FWX2_9PASS</name>
<keyword evidence="3" id="KW-0378">Hydrolase</keyword>
<comment type="caution">
    <text evidence="5">The sequence shown here is derived from an EMBL/GenBank/DDBJ whole genome shotgun (WGS) entry which is preliminary data.</text>
</comment>
<sequence>MAYALQPPVTIPKGSKIAQIIAFENLLGHRQCPRKPTELQREDSFGSTGHDVFFTLDFKKRPMKKVQLQHGFHCIQLKLMLDTGSNVSIVNLIFWPPDWPLQALSNHIVGVGRLRIPLISKDPISIIFEDNQGFVAQPYVMTLPIQLAGLIGGDVLSQLSMVLTTNQHFP</sequence>
<dbReference type="Proteomes" id="UP000796761">
    <property type="component" value="Unassembled WGS sequence"/>
</dbReference>
<keyword evidence="6" id="KW-1185">Reference proteome</keyword>
<feature type="domain" description="Peptidase A2" evidence="4">
    <location>
        <begin position="77"/>
        <end position="149"/>
    </location>
</feature>
<evidence type="ECO:0000259" key="4">
    <source>
        <dbReference type="PROSITE" id="PS50175"/>
    </source>
</evidence>
<dbReference type="AlphaFoldDB" id="A0A8K1FWX2"/>